<name>A0A250JGM5_9BACT</name>
<dbReference type="InterPro" id="IPR051396">
    <property type="entry name" value="Bact_Antivir_Def_Nuclease"/>
</dbReference>
<evidence type="ECO:0000259" key="1">
    <source>
        <dbReference type="Pfam" id="PF13304"/>
    </source>
</evidence>
<dbReference type="Pfam" id="PF13304">
    <property type="entry name" value="AAA_21"/>
    <property type="match status" value="1"/>
</dbReference>
<dbReference type="PANTHER" id="PTHR43581">
    <property type="entry name" value="ATP/GTP PHOSPHATASE"/>
    <property type="match status" value="1"/>
</dbReference>
<evidence type="ECO:0000313" key="2">
    <source>
        <dbReference type="EMBL" id="ATB42637.1"/>
    </source>
</evidence>
<feature type="domain" description="ATPase AAA-type core" evidence="1">
    <location>
        <begin position="23"/>
        <end position="346"/>
    </location>
</feature>
<dbReference type="RefSeq" id="WP_095990162.1">
    <property type="nucleotide sequence ID" value="NZ_CP022098.1"/>
</dbReference>
<proteinExistence type="predicted"/>
<accession>A0A250JGM5</accession>
<reference evidence="2 3" key="1">
    <citation type="submission" date="2017-06" db="EMBL/GenBank/DDBJ databases">
        <title>Sequencing and comparative analysis of myxobacterial genomes.</title>
        <authorList>
            <person name="Rupp O."/>
            <person name="Goesmann A."/>
            <person name="Sogaard-Andersen L."/>
        </authorList>
    </citation>
    <scope>NUCLEOTIDE SEQUENCE [LARGE SCALE GENOMIC DNA]</scope>
    <source>
        <strain evidence="2 3">DSM 52655</strain>
    </source>
</reference>
<dbReference type="PANTHER" id="PTHR43581:SF4">
    <property type="entry name" value="ATP_GTP PHOSPHATASE"/>
    <property type="match status" value="1"/>
</dbReference>
<evidence type="ECO:0000313" key="3">
    <source>
        <dbReference type="Proteomes" id="UP000217257"/>
    </source>
</evidence>
<dbReference type="InterPro" id="IPR014555">
    <property type="entry name" value="RecF-like"/>
</dbReference>
<dbReference type="InterPro" id="IPR027417">
    <property type="entry name" value="P-loop_NTPase"/>
</dbReference>
<dbReference type="KEGG" id="cfus:CYFUS_008116"/>
<organism evidence="2 3">
    <name type="scientific">Cystobacter fuscus</name>
    <dbReference type="NCBI Taxonomy" id="43"/>
    <lineage>
        <taxon>Bacteria</taxon>
        <taxon>Pseudomonadati</taxon>
        <taxon>Myxococcota</taxon>
        <taxon>Myxococcia</taxon>
        <taxon>Myxococcales</taxon>
        <taxon>Cystobacterineae</taxon>
        <taxon>Archangiaceae</taxon>
        <taxon>Cystobacter</taxon>
    </lineage>
</organism>
<dbReference type="InterPro" id="IPR003959">
    <property type="entry name" value="ATPase_AAA_core"/>
</dbReference>
<dbReference type="GO" id="GO:0016887">
    <property type="term" value="F:ATP hydrolysis activity"/>
    <property type="evidence" value="ECO:0007669"/>
    <property type="project" value="InterPro"/>
</dbReference>
<protein>
    <recommendedName>
        <fullName evidence="1">ATPase AAA-type core domain-containing protein</fullName>
    </recommendedName>
</protein>
<sequence>MIAKIHIQNFKSILDYTLELGRINVFIGENGAGKTNILEAFATASAASDGALEIEDLYTRGVRIAKPSITISSFLQKKPIRDIALTLTAAAQTSSTDEEVPRLELRLFPDAGDIDSGWRVDSSSNTMTLELPSNKVDLDKALRSFRKLGLSQELAEGALKEFLKLRLKRPNAPILQKQLKSFCIYNLNPLALRGIQNTSRRIPLGINGENLDVFLEELTQTQRRELVRYSKFIPWFDNLLIDTQDELKFKGHKLGRSTSRLYFRDRFMKKGNNVFSAENANEGILHILFYLALFLSDKTPPIFAIDNIETALNPQLCRELMKSLAAMAKAHDKQVLITTHNPAILDGLDLHDDDQRLIVIHRNDQGHTVGKRIKLKPQAKGESKYKLSELWMRGHLGGLPKAF</sequence>
<gene>
    <name evidence="2" type="ORF">CYFUS_008116</name>
</gene>
<dbReference type="GO" id="GO:0005524">
    <property type="term" value="F:ATP binding"/>
    <property type="evidence" value="ECO:0007669"/>
    <property type="project" value="InterPro"/>
</dbReference>
<dbReference type="SUPFAM" id="SSF52540">
    <property type="entry name" value="P-loop containing nucleoside triphosphate hydrolases"/>
    <property type="match status" value="1"/>
</dbReference>
<dbReference type="PIRSF" id="PIRSF029347">
    <property type="entry name" value="RecF"/>
    <property type="match status" value="1"/>
</dbReference>
<dbReference type="Gene3D" id="3.40.50.300">
    <property type="entry name" value="P-loop containing nucleotide triphosphate hydrolases"/>
    <property type="match status" value="1"/>
</dbReference>
<dbReference type="Proteomes" id="UP000217257">
    <property type="component" value="Chromosome"/>
</dbReference>
<dbReference type="AlphaFoldDB" id="A0A250JGM5"/>
<dbReference type="EMBL" id="CP022098">
    <property type="protein sequence ID" value="ATB42637.1"/>
    <property type="molecule type" value="Genomic_DNA"/>
</dbReference>